<dbReference type="InterPro" id="IPR021474">
    <property type="entry name" value="DUF3127"/>
</dbReference>
<comment type="caution">
    <text evidence="1">The sequence shown here is derived from an EMBL/GenBank/DDBJ whole genome shotgun (WGS) entry which is preliminary data.</text>
</comment>
<sequence length="126" mass="14411">MAFEITGKLIEKFETQNVSDKFKKREFVIEYRDNPNSSFSEMLKFQLTQDRCSLIDAYNNGQDIRLWFNLRGRKWEKDGNVNYFTNLEAWKIESAGTTTEPQAASSLPDSGIAAAAADELTNDLPF</sequence>
<dbReference type="EMBL" id="VSSQ01000093">
    <property type="protein sequence ID" value="MPL75975.1"/>
    <property type="molecule type" value="Genomic_DNA"/>
</dbReference>
<dbReference type="Pfam" id="PF11325">
    <property type="entry name" value="DUF3127"/>
    <property type="match status" value="1"/>
</dbReference>
<accession>A0A644UAF6</accession>
<reference evidence="1" key="1">
    <citation type="submission" date="2019-08" db="EMBL/GenBank/DDBJ databases">
        <authorList>
            <person name="Kucharzyk K."/>
            <person name="Murdoch R.W."/>
            <person name="Higgins S."/>
            <person name="Loffler F."/>
        </authorList>
    </citation>
    <scope>NUCLEOTIDE SEQUENCE</scope>
</reference>
<gene>
    <name evidence="1" type="ORF">SDC9_21820</name>
</gene>
<dbReference type="AlphaFoldDB" id="A0A644UAF6"/>
<evidence type="ECO:0000313" key="1">
    <source>
        <dbReference type="EMBL" id="MPL75975.1"/>
    </source>
</evidence>
<protein>
    <recommendedName>
        <fullName evidence="2">DUF3127 domain-containing protein</fullName>
    </recommendedName>
</protein>
<proteinExistence type="predicted"/>
<evidence type="ECO:0008006" key="2">
    <source>
        <dbReference type="Google" id="ProtNLM"/>
    </source>
</evidence>
<organism evidence="1">
    <name type="scientific">bioreactor metagenome</name>
    <dbReference type="NCBI Taxonomy" id="1076179"/>
    <lineage>
        <taxon>unclassified sequences</taxon>
        <taxon>metagenomes</taxon>
        <taxon>ecological metagenomes</taxon>
    </lineage>
</organism>
<name>A0A644UAF6_9ZZZZ</name>